<evidence type="ECO:0000313" key="3">
    <source>
        <dbReference type="Proteomes" id="UP000637061"/>
    </source>
</evidence>
<evidence type="ECO:0000256" key="1">
    <source>
        <dbReference type="SAM" id="MobiDB-lite"/>
    </source>
</evidence>
<comment type="caution">
    <text evidence="2">The sequence shown here is derived from an EMBL/GenBank/DDBJ whole genome shotgun (WGS) entry which is preliminary data.</text>
</comment>
<organism evidence="2 3">
    <name type="scientific">Pseudomonas putida</name>
    <name type="common">Arthrobacter siderocapsulatus</name>
    <dbReference type="NCBI Taxonomy" id="303"/>
    <lineage>
        <taxon>Bacteria</taxon>
        <taxon>Pseudomonadati</taxon>
        <taxon>Pseudomonadota</taxon>
        <taxon>Gammaproteobacteria</taxon>
        <taxon>Pseudomonadales</taxon>
        <taxon>Pseudomonadaceae</taxon>
        <taxon>Pseudomonas</taxon>
    </lineage>
</organism>
<gene>
    <name evidence="2" type="ORF">JEU22_14350</name>
</gene>
<evidence type="ECO:0000313" key="2">
    <source>
        <dbReference type="EMBL" id="MBI6885092.1"/>
    </source>
</evidence>
<dbReference type="AlphaFoldDB" id="A0A8I1EGZ6"/>
<sequence>MSNESISAIKRALSVIGRELKGLFFEVCERPVSKPLKEAPVKAEVAPETPTVEAPKPEAQVESALALAPAPAPAPAKPAPSNLKVCSKCKEKKPLDAEHFNRDSSKISGFKSCCKACSSRKEKHHECPGCLVSKPLTPEFWQRSSKSKIGFRTPCKDCLKTSRKRPQA</sequence>
<protein>
    <submittedName>
        <fullName evidence="2">Uncharacterized protein</fullName>
    </submittedName>
</protein>
<dbReference type="Proteomes" id="UP000637061">
    <property type="component" value="Unassembled WGS sequence"/>
</dbReference>
<accession>A0A8I1EGZ6</accession>
<name>A0A8I1EGZ6_PSEPU</name>
<feature type="region of interest" description="Disordered" evidence="1">
    <location>
        <begin position="38"/>
        <end position="82"/>
    </location>
</feature>
<proteinExistence type="predicted"/>
<reference evidence="2" key="1">
    <citation type="submission" date="2020-12" db="EMBL/GenBank/DDBJ databases">
        <title>Enhanced detection system for hospital associated transmission using whole genome sequencing surveillance.</title>
        <authorList>
            <person name="Harrison L.H."/>
            <person name="Van Tyne D."/>
            <person name="Marsh J.W."/>
            <person name="Griffith M.P."/>
            <person name="Snyder D.J."/>
            <person name="Cooper V.S."/>
            <person name="Mustapha M."/>
        </authorList>
    </citation>
    <scope>NUCLEOTIDE SEQUENCE</scope>
    <source>
        <strain evidence="2">PSB00042</strain>
    </source>
</reference>
<dbReference type="RefSeq" id="WP_198747495.1">
    <property type="nucleotide sequence ID" value="NZ_JAEHTE010000015.1"/>
</dbReference>
<dbReference type="EMBL" id="JAEHTE010000015">
    <property type="protein sequence ID" value="MBI6885092.1"/>
    <property type="molecule type" value="Genomic_DNA"/>
</dbReference>